<dbReference type="RefSeq" id="WP_413281020.1">
    <property type="nucleotide sequence ID" value="NZ_JBHFNT010000273.1"/>
</dbReference>
<evidence type="ECO:0000313" key="2">
    <source>
        <dbReference type="EMBL" id="MFB2838719.1"/>
    </source>
</evidence>
<evidence type="ECO:0000313" key="3">
    <source>
        <dbReference type="Proteomes" id="UP001576780"/>
    </source>
</evidence>
<name>A0ABV4WUC4_9CYAN</name>
<reference evidence="2 3" key="1">
    <citation type="submission" date="2024-09" db="EMBL/GenBank/DDBJ databases">
        <title>Floridaenema gen nov. (Aerosakkonemataceae, Aerosakkonematales ord. nov., Cyanobacteria) from benthic tropical and subtropical fresh waters, with the description of four new species.</title>
        <authorList>
            <person name="Moretto J.A."/>
            <person name="Berthold D.E."/>
            <person name="Lefler F.W."/>
            <person name="Huang I.-S."/>
            <person name="Laughinghouse H. IV."/>
        </authorList>
    </citation>
    <scope>NUCLEOTIDE SEQUENCE [LARGE SCALE GENOMIC DNA]</scope>
    <source>
        <strain evidence="2 3">BLCC-F167</strain>
    </source>
</reference>
<comment type="caution">
    <text evidence="2">The sequence shown here is derived from an EMBL/GenBank/DDBJ whole genome shotgun (WGS) entry which is preliminary data.</text>
</comment>
<gene>
    <name evidence="2" type="ORF">ACE1CA_29880</name>
</gene>
<organism evidence="2 3">
    <name type="scientific">Floridaenema evergladense BLCC-F167</name>
    <dbReference type="NCBI Taxonomy" id="3153639"/>
    <lineage>
        <taxon>Bacteria</taxon>
        <taxon>Bacillati</taxon>
        <taxon>Cyanobacteriota</taxon>
        <taxon>Cyanophyceae</taxon>
        <taxon>Oscillatoriophycideae</taxon>
        <taxon>Aerosakkonematales</taxon>
        <taxon>Aerosakkonemataceae</taxon>
        <taxon>Floridanema</taxon>
        <taxon>Floridanema evergladense</taxon>
    </lineage>
</organism>
<feature type="domain" description="Abortive phage infection protein C-terminal" evidence="1">
    <location>
        <begin position="275"/>
        <end position="560"/>
    </location>
</feature>
<sequence length="679" mass="79796">MELILKAHFNKFKRTFEIDTSDTSPEKEQGKEASAFEKFVNYVLFSLDYPEIFTADAELLDFVCVGGSNDTGIDGIGIKVNDRLVRNIEEVTEITKKSNKINVEFVFIQSKMRPKFDRTELNTFGTGVKVFFSDRYLPENLRISEFREIKDFIYSNEEVIRKLDKNPSLFLYYVSTGIEPTDENFSGNQKLLMEELTKIGFFENIEIQLIGAKKLIKFCRELENKFEVQMNIIDIFPLIVDNKNDVKKAYAFTCNASEFLKILQKEDGSLRRSLFNDNVRDYLGNNKNVNSEIEKTIMDSPDMFLLCNNGITIVCTNFEQVRDKLVKIENPQIVNGCQTSNSLFNQRNNSNIQNVKLLVRLISTENLGISNKIVRGTNKQNQVLEEAFETTLPFHQEILEPFFLSFENDVKIYYERRAKQYNDDPLIKKTQIVNLRILTQTFVSIFLNSPHDSHIHEAKLLEQYAGEKEQRQIFREDHSPYPYYVCALIWYMFEKWFREDKIDKKYRTYKAHLYLIFRISVGEFPPKLTKLKSMEDYCNKLVQILKEDEFAKRLPKALNIFDVTKDLWVKSRSPYGIKNSKDFSELLLNEARKYFIKTPALVNEEDDKVIYQGTILRIIWKDPYWFGFIKHGNQYEDNVYFDSRGYKGDVKNLSPNTLVQFEREKKDKSYYGINVQLIN</sequence>
<dbReference type="InterPro" id="IPR018891">
    <property type="entry name" value="AIPR_C"/>
</dbReference>
<protein>
    <submittedName>
        <fullName evidence="2">AIPR family protein</fullName>
    </submittedName>
</protein>
<proteinExistence type="predicted"/>
<dbReference type="Pfam" id="PF10592">
    <property type="entry name" value="AIPR"/>
    <property type="match status" value="1"/>
</dbReference>
<keyword evidence="3" id="KW-1185">Reference proteome</keyword>
<evidence type="ECO:0000259" key="1">
    <source>
        <dbReference type="Pfam" id="PF10592"/>
    </source>
</evidence>
<accession>A0ABV4WUC4</accession>
<dbReference type="Proteomes" id="UP001576780">
    <property type="component" value="Unassembled WGS sequence"/>
</dbReference>
<dbReference type="EMBL" id="JBHFNT010000273">
    <property type="protein sequence ID" value="MFB2838719.1"/>
    <property type="molecule type" value="Genomic_DNA"/>
</dbReference>